<dbReference type="PROSITE" id="PS00018">
    <property type="entry name" value="EF_HAND_1"/>
    <property type="match status" value="1"/>
</dbReference>
<dbReference type="AlphaFoldDB" id="A0A2M7XB31"/>
<evidence type="ECO:0000313" key="3">
    <source>
        <dbReference type="Proteomes" id="UP000229385"/>
    </source>
</evidence>
<dbReference type="Proteomes" id="UP000229385">
    <property type="component" value="Unassembled WGS sequence"/>
</dbReference>
<protein>
    <recommendedName>
        <fullName evidence="4">EF-hand domain-containing protein</fullName>
    </recommendedName>
</protein>
<organism evidence="2 3">
    <name type="scientific">Candidatus Uhrbacteria bacterium CG_4_9_14_3_um_filter_50_9</name>
    <dbReference type="NCBI Taxonomy" id="1975035"/>
    <lineage>
        <taxon>Bacteria</taxon>
        <taxon>Candidatus Uhriibacteriota</taxon>
    </lineage>
</organism>
<proteinExistence type="predicted"/>
<reference evidence="3" key="1">
    <citation type="submission" date="2017-09" db="EMBL/GenBank/DDBJ databases">
        <title>Depth-based differentiation of microbial function through sediment-hosted aquifers and enrichment of novel symbionts in the deep terrestrial subsurface.</title>
        <authorList>
            <person name="Probst A.J."/>
            <person name="Ladd B."/>
            <person name="Jarett J.K."/>
            <person name="Geller-Mcgrath D.E."/>
            <person name="Sieber C.M.K."/>
            <person name="Emerson J.B."/>
            <person name="Anantharaman K."/>
            <person name="Thomas B.C."/>
            <person name="Malmstrom R."/>
            <person name="Stieglmeier M."/>
            <person name="Klingl A."/>
            <person name="Woyke T."/>
            <person name="Ryan C.M."/>
            <person name="Banfield J.F."/>
        </authorList>
    </citation>
    <scope>NUCLEOTIDE SEQUENCE [LARGE SCALE GENOMIC DNA]</scope>
</reference>
<comment type="caution">
    <text evidence="2">The sequence shown here is derived from an EMBL/GenBank/DDBJ whole genome shotgun (WGS) entry which is preliminary data.</text>
</comment>
<name>A0A2M7XB31_9BACT</name>
<evidence type="ECO:0008006" key="4">
    <source>
        <dbReference type="Google" id="ProtNLM"/>
    </source>
</evidence>
<gene>
    <name evidence="2" type="ORF">CO174_05135</name>
</gene>
<dbReference type="InterPro" id="IPR018247">
    <property type="entry name" value="EF_Hand_1_Ca_BS"/>
</dbReference>
<sequence>MPEVDPFATEVVRGTDSDSDGLTDAEEEYVYNTDPRLPDTDSDGFLDGNEVFHRYNPNGEATGGNTLLESGVAVSYSGSAYTVLYSFLYPTVWTVEEEGDELVIDSNRGEGIRIGYARKTAGLSLEDWVEINIKIEDPVDDVTKNGLEMILSENTLFAYIDLGDAVLTLEYDTGTKARVDYLQTFKMLLNSIEITGAQEVAATTEETTETEAIEAEPIDAGEEAL</sequence>
<evidence type="ECO:0000313" key="2">
    <source>
        <dbReference type="EMBL" id="PJA45080.1"/>
    </source>
</evidence>
<accession>A0A2M7XB31</accession>
<evidence type="ECO:0000256" key="1">
    <source>
        <dbReference type="SAM" id="MobiDB-lite"/>
    </source>
</evidence>
<dbReference type="EMBL" id="PFWU01000050">
    <property type="protein sequence ID" value="PJA45080.1"/>
    <property type="molecule type" value="Genomic_DNA"/>
</dbReference>
<feature type="region of interest" description="Disordered" evidence="1">
    <location>
        <begin position="1"/>
        <end position="24"/>
    </location>
</feature>